<evidence type="ECO:0000256" key="10">
    <source>
        <dbReference type="RuleBase" id="RU079119"/>
    </source>
</evidence>
<dbReference type="PANTHER" id="PTHR22883:SF43">
    <property type="entry name" value="PALMITOYLTRANSFERASE APP"/>
    <property type="match status" value="1"/>
</dbReference>
<dbReference type="Pfam" id="PF01529">
    <property type="entry name" value="DHHC"/>
    <property type="match status" value="1"/>
</dbReference>
<dbReference type="GO" id="GO:0005783">
    <property type="term" value="C:endoplasmic reticulum"/>
    <property type="evidence" value="ECO:0007669"/>
    <property type="project" value="TreeGrafter"/>
</dbReference>
<proteinExistence type="inferred from homology"/>
<reference evidence="13" key="1">
    <citation type="submission" date="2021-01" db="EMBL/GenBank/DDBJ databases">
        <authorList>
            <person name="Corre E."/>
            <person name="Pelletier E."/>
            <person name="Niang G."/>
            <person name="Scheremetjew M."/>
            <person name="Finn R."/>
            <person name="Kale V."/>
            <person name="Holt S."/>
            <person name="Cochrane G."/>
            <person name="Meng A."/>
            <person name="Brown T."/>
            <person name="Cohen L."/>
        </authorList>
    </citation>
    <scope>NUCLEOTIDE SEQUENCE</scope>
    <source>
        <strain evidence="13">CCAP 1951/1</strain>
    </source>
</reference>
<keyword evidence="4 10" id="KW-1133">Transmembrane helix</keyword>
<dbReference type="InterPro" id="IPR001594">
    <property type="entry name" value="Palmitoyltrfase_DHHC"/>
</dbReference>
<feature type="region of interest" description="Disordered" evidence="11">
    <location>
        <begin position="1"/>
        <end position="42"/>
    </location>
</feature>
<feature type="transmembrane region" description="Helical" evidence="10">
    <location>
        <begin position="193"/>
        <end position="216"/>
    </location>
</feature>
<feature type="transmembrane region" description="Helical" evidence="10">
    <location>
        <begin position="61"/>
        <end position="80"/>
    </location>
</feature>
<evidence type="ECO:0000256" key="7">
    <source>
        <dbReference type="ARBA" id="ARBA00023288"/>
    </source>
</evidence>
<keyword evidence="2 10" id="KW-0808">Transferase</keyword>
<keyword evidence="7" id="KW-0449">Lipoprotein</keyword>
<evidence type="ECO:0000256" key="9">
    <source>
        <dbReference type="ARBA" id="ARBA00048048"/>
    </source>
</evidence>
<dbReference type="EMBL" id="HBGF01027499">
    <property type="protein sequence ID" value="CAD9122719.1"/>
    <property type="molecule type" value="Transcribed_RNA"/>
</dbReference>
<sequence length="310" mass="34298">MSENADAEHRSGVGSGALGAFEPNQQRNVPKPPSAPRPDRDSLGNTSRFFGGVLAADSVRLIYCIVALLFATLAYTYLWSTTPSKATPWFVVATWLLLFVNLFVLVRTATLNPGIAPKATHPRPSVEDRAAGRDYQYVRVKRLTVPMPYCYTCELVREPRMSHCAVCDNCVRRFDHHCTFIGACIGAGNFGHFYALLVASTLSMGFVIGTLTFYIIHWWNTADGGNQIIAGLLICGASFIFLNTSLMTGTYTHLIVIGHTFREDVKRRGLPNPSQAYNPFDNGCWANFKEMVLYQDPPFASEEASLLGRV</sequence>
<keyword evidence="8 10" id="KW-0012">Acyltransferase</keyword>
<dbReference type="GO" id="GO:0006612">
    <property type="term" value="P:protein targeting to membrane"/>
    <property type="evidence" value="ECO:0007669"/>
    <property type="project" value="TreeGrafter"/>
</dbReference>
<dbReference type="EC" id="2.3.1.225" evidence="10"/>
<evidence type="ECO:0000259" key="12">
    <source>
        <dbReference type="Pfam" id="PF01529"/>
    </source>
</evidence>
<evidence type="ECO:0000256" key="5">
    <source>
        <dbReference type="ARBA" id="ARBA00023136"/>
    </source>
</evidence>
<comment type="catalytic activity">
    <reaction evidence="9 10">
        <text>L-cysteinyl-[protein] + hexadecanoyl-CoA = S-hexadecanoyl-L-cysteinyl-[protein] + CoA</text>
        <dbReference type="Rhea" id="RHEA:36683"/>
        <dbReference type="Rhea" id="RHEA-COMP:10131"/>
        <dbReference type="Rhea" id="RHEA-COMP:11032"/>
        <dbReference type="ChEBI" id="CHEBI:29950"/>
        <dbReference type="ChEBI" id="CHEBI:57287"/>
        <dbReference type="ChEBI" id="CHEBI:57379"/>
        <dbReference type="ChEBI" id="CHEBI:74151"/>
        <dbReference type="EC" id="2.3.1.225"/>
    </reaction>
</comment>
<evidence type="ECO:0000256" key="3">
    <source>
        <dbReference type="ARBA" id="ARBA00022692"/>
    </source>
</evidence>
<evidence type="ECO:0000256" key="4">
    <source>
        <dbReference type="ARBA" id="ARBA00022989"/>
    </source>
</evidence>
<organism evidence="13">
    <name type="scientific">Neobodo designis</name>
    <name type="common">Flagellated protozoan</name>
    <name type="synonym">Bodo designis</name>
    <dbReference type="NCBI Taxonomy" id="312471"/>
    <lineage>
        <taxon>Eukaryota</taxon>
        <taxon>Discoba</taxon>
        <taxon>Euglenozoa</taxon>
        <taxon>Kinetoplastea</taxon>
        <taxon>Metakinetoplastina</taxon>
        <taxon>Neobodonida</taxon>
        <taxon>Neobodo</taxon>
    </lineage>
</organism>
<dbReference type="InterPro" id="IPR039859">
    <property type="entry name" value="PFA4/ZDH16/20/ERF2-like"/>
</dbReference>
<dbReference type="PROSITE" id="PS50216">
    <property type="entry name" value="DHHC"/>
    <property type="match status" value="1"/>
</dbReference>
<accession>A0A7S1M644</accession>
<feature type="domain" description="Palmitoyltransferase DHHC" evidence="12">
    <location>
        <begin position="149"/>
        <end position="266"/>
    </location>
</feature>
<gene>
    <name evidence="13" type="ORF">NDES1114_LOCUS18231</name>
</gene>
<evidence type="ECO:0000256" key="8">
    <source>
        <dbReference type="ARBA" id="ARBA00023315"/>
    </source>
</evidence>
<feature type="compositionally biased region" description="Basic and acidic residues" evidence="11">
    <location>
        <begin position="1"/>
        <end position="11"/>
    </location>
</feature>
<comment type="subcellular location">
    <subcellularLocation>
        <location evidence="1">Endomembrane system</location>
        <topology evidence="1">Multi-pass membrane protein</topology>
    </subcellularLocation>
</comment>
<evidence type="ECO:0000256" key="1">
    <source>
        <dbReference type="ARBA" id="ARBA00004127"/>
    </source>
</evidence>
<dbReference type="GO" id="GO:0019706">
    <property type="term" value="F:protein-cysteine S-palmitoyltransferase activity"/>
    <property type="evidence" value="ECO:0007669"/>
    <property type="project" value="UniProtKB-EC"/>
</dbReference>
<comment type="domain">
    <text evidence="10">The DHHC domain is required for palmitoyltransferase activity.</text>
</comment>
<dbReference type="AlphaFoldDB" id="A0A7S1M644"/>
<feature type="transmembrane region" description="Helical" evidence="10">
    <location>
        <begin position="228"/>
        <end position="258"/>
    </location>
</feature>
<evidence type="ECO:0000256" key="11">
    <source>
        <dbReference type="SAM" id="MobiDB-lite"/>
    </source>
</evidence>
<protein>
    <recommendedName>
        <fullName evidence="10">Palmitoyltransferase</fullName>
        <ecNumber evidence="10">2.3.1.225</ecNumber>
    </recommendedName>
</protein>
<dbReference type="GO" id="GO:0005794">
    <property type="term" value="C:Golgi apparatus"/>
    <property type="evidence" value="ECO:0007669"/>
    <property type="project" value="TreeGrafter"/>
</dbReference>
<evidence type="ECO:0000313" key="13">
    <source>
        <dbReference type="EMBL" id="CAD9122719.1"/>
    </source>
</evidence>
<keyword evidence="6" id="KW-0564">Palmitate</keyword>
<comment type="similarity">
    <text evidence="10">Belongs to the DHHC palmitoyltransferase family.</text>
</comment>
<evidence type="ECO:0000256" key="6">
    <source>
        <dbReference type="ARBA" id="ARBA00023139"/>
    </source>
</evidence>
<evidence type="ECO:0000256" key="2">
    <source>
        <dbReference type="ARBA" id="ARBA00022679"/>
    </source>
</evidence>
<keyword evidence="5 10" id="KW-0472">Membrane</keyword>
<feature type="transmembrane region" description="Helical" evidence="10">
    <location>
        <begin position="86"/>
        <end position="106"/>
    </location>
</feature>
<name>A0A7S1M644_NEODS</name>
<dbReference type="PANTHER" id="PTHR22883">
    <property type="entry name" value="ZINC FINGER DHHC DOMAIN CONTAINING PROTEIN"/>
    <property type="match status" value="1"/>
</dbReference>
<keyword evidence="3 10" id="KW-0812">Transmembrane</keyword>